<keyword evidence="8" id="KW-0732">Signal</keyword>
<evidence type="ECO:0000256" key="3">
    <source>
        <dbReference type="ARBA" id="ARBA00023157"/>
    </source>
</evidence>
<dbReference type="OMA" id="QCWAEMS"/>
<dbReference type="InterPro" id="IPR003599">
    <property type="entry name" value="Ig_sub"/>
</dbReference>
<dbReference type="RefSeq" id="XP_029367507.1">
    <property type="nucleotide sequence ID" value="XM_029511647.1"/>
</dbReference>
<dbReference type="InParanoid" id="A0A665T8V5"/>
<dbReference type="GO" id="GO:0005911">
    <property type="term" value="C:cell-cell junction"/>
    <property type="evidence" value="ECO:0007669"/>
    <property type="project" value="TreeGrafter"/>
</dbReference>
<name>A0A665T8V5_ECHNA</name>
<dbReference type="SMART" id="SM00408">
    <property type="entry name" value="IGc2"/>
    <property type="match status" value="3"/>
</dbReference>
<evidence type="ECO:0000256" key="2">
    <source>
        <dbReference type="ARBA" id="ARBA00023136"/>
    </source>
</evidence>
<keyword evidence="2 7" id="KW-0472">Membrane</keyword>
<evidence type="ECO:0000313" key="10">
    <source>
        <dbReference type="Ensembl" id="ENSENLP00000002197.1"/>
    </source>
</evidence>
<dbReference type="GO" id="GO:0005886">
    <property type="term" value="C:plasma membrane"/>
    <property type="evidence" value="ECO:0007669"/>
    <property type="project" value="TreeGrafter"/>
</dbReference>
<dbReference type="Gene3D" id="2.60.40.10">
    <property type="entry name" value="Immunoglobulins"/>
    <property type="match status" value="3"/>
</dbReference>
<dbReference type="InterPro" id="IPR007110">
    <property type="entry name" value="Ig-like_dom"/>
</dbReference>
<feature type="compositionally biased region" description="Acidic residues" evidence="6">
    <location>
        <begin position="510"/>
        <end position="526"/>
    </location>
</feature>
<sequence>MEMFAAAALLHLCLCATAETFGEDFSETALTAAPGDVSLLPCYTAGNVTPAFTVWMKDGRELLRGWGPPPGRLAVMHDGSLIIRAVAPGDEGQYTCSSTLPGNFTFHGRVLLQVTAGPENVFLSVSPATTSNGTVVVYRGSAVTFNCSGTSYPSQQLTLAFRGSSSSNDSLVSGSGDWLVFTIEDIQPSAQGVYSCRAHNDVSHETVNRSVELLVYYVPDRHPECMWSPTPDPSQIQFNCSWFGAYPTPTLSWEDDPADQGEGRVYAKEVTDSLSVTLNRSVLFDGQMLRCSPRHQAIAPGKETSCWFALKPPYPEGEPLATAVEATNVTLTCTEAVSIPPAFTTWRKGLKQDVIVPGSKYVLSEDGPVCKLTIVNISKDDEGVYFCRSENPLAVRDLEVYLTVKASSEYTGAIIGVFIAVLIVGSAAIIAKTVYSSRHRICLGTDFRRVEEDRGDVLSLVESDDEQIFQDAVPQLPPLSNSFHTTLVQIHRIPSSDHDDAETTAASPEQQEDTAEAEEPVDLVTF</sequence>
<dbReference type="RefSeq" id="XP_029367509.1">
    <property type="nucleotide sequence ID" value="XM_029511649.1"/>
</dbReference>
<feature type="domain" description="Ig-like" evidence="9">
    <location>
        <begin position="127"/>
        <end position="212"/>
    </location>
</feature>
<reference evidence="10" key="1">
    <citation type="submission" date="2021-04" db="EMBL/GenBank/DDBJ databases">
        <authorList>
            <consortium name="Wellcome Sanger Institute Data Sharing"/>
        </authorList>
    </citation>
    <scope>NUCLEOTIDE SEQUENCE [LARGE SCALE GENOMIC DNA]</scope>
</reference>
<feature type="domain" description="Ig-like" evidence="9">
    <location>
        <begin position="23"/>
        <end position="99"/>
    </location>
</feature>
<dbReference type="OrthoDB" id="9043395at2759"/>
<comment type="subcellular location">
    <subcellularLocation>
        <location evidence="1">Membrane</location>
        <topology evidence="1">Single-pass type I membrane protein</topology>
    </subcellularLocation>
</comment>
<feature type="signal peptide" evidence="8">
    <location>
        <begin position="1"/>
        <end position="18"/>
    </location>
</feature>
<dbReference type="Pfam" id="PF13927">
    <property type="entry name" value="Ig_3"/>
    <property type="match status" value="2"/>
</dbReference>
<feature type="domain" description="Ig-like" evidence="9">
    <location>
        <begin position="312"/>
        <end position="403"/>
    </location>
</feature>
<feature type="chain" id="PRO_5025594329" description="Ig-like domain-containing protein" evidence="8">
    <location>
        <begin position="19"/>
        <end position="526"/>
    </location>
</feature>
<dbReference type="RefSeq" id="XP_029367508.1">
    <property type="nucleotide sequence ID" value="XM_029511648.1"/>
</dbReference>
<evidence type="ECO:0000259" key="9">
    <source>
        <dbReference type="PROSITE" id="PS50835"/>
    </source>
</evidence>
<evidence type="ECO:0000256" key="8">
    <source>
        <dbReference type="SAM" id="SignalP"/>
    </source>
</evidence>
<dbReference type="SMART" id="SM00409">
    <property type="entry name" value="IG"/>
    <property type="match status" value="3"/>
</dbReference>
<organism evidence="10 11">
    <name type="scientific">Echeneis naucrates</name>
    <name type="common">Live sharksucker</name>
    <dbReference type="NCBI Taxonomy" id="173247"/>
    <lineage>
        <taxon>Eukaryota</taxon>
        <taxon>Metazoa</taxon>
        <taxon>Chordata</taxon>
        <taxon>Craniata</taxon>
        <taxon>Vertebrata</taxon>
        <taxon>Euteleostomi</taxon>
        <taxon>Actinopterygii</taxon>
        <taxon>Neopterygii</taxon>
        <taxon>Teleostei</taxon>
        <taxon>Neoteleostei</taxon>
        <taxon>Acanthomorphata</taxon>
        <taxon>Carangaria</taxon>
        <taxon>Carangiformes</taxon>
        <taxon>Echeneidae</taxon>
        <taxon>Echeneis</taxon>
    </lineage>
</organism>
<dbReference type="Proteomes" id="UP000472264">
    <property type="component" value="Chromosome 9"/>
</dbReference>
<dbReference type="AlphaFoldDB" id="A0A665T8V5"/>
<keyword evidence="3" id="KW-1015">Disulfide bond</keyword>
<evidence type="ECO:0000256" key="4">
    <source>
        <dbReference type="ARBA" id="ARBA00023180"/>
    </source>
</evidence>
<reference evidence="10" key="2">
    <citation type="submission" date="2025-08" db="UniProtKB">
        <authorList>
            <consortium name="Ensembl"/>
        </authorList>
    </citation>
    <scope>IDENTIFICATION</scope>
</reference>
<dbReference type="CDD" id="cd00096">
    <property type="entry name" value="Ig"/>
    <property type="match status" value="1"/>
</dbReference>
<reference evidence="10" key="3">
    <citation type="submission" date="2025-09" db="UniProtKB">
        <authorList>
            <consortium name="Ensembl"/>
        </authorList>
    </citation>
    <scope>IDENTIFICATION</scope>
</reference>
<evidence type="ECO:0000256" key="6">
    <source>
        <dbReference type="SAM" id="MobiDB-lite"/>
    </source>
</evidence>
<feature type="region of interest" description="Disordered" evidence="6">
    <location>
        <begin position="494"/>
        <end position="526"/>
    </location>
</feature>
<dbReference type="InterPro" id="IPR051275">
    <property type="entry name" value="Cell_adhesion_signaling"/>
</dbReference>
<keyword evidence="7" id="KW-1133">Transmembrane helix</keyword>
<keyword evidence="7" id="KW-0812">Transmembrane</keyword>
<evidence type="ECO:0000313" key="11">
    <source>
        <dbReference type="Proteomes" id="UP000472264"/>
    </source>
</evidence>
<keyword evidence="5" id="KW-0393">Immunoglobulin domain</keyword>
<evidence type="ECO:0000256" key="7">
    <source>
        <dbReference type="SAM" id="Phobius"/>
    </source>
</evidence>
<accession>A0A665T8V5</accession>
<dbReference type="GO" id="GO:0007416">
    <property type="term" value="P:synapse assembly"/>
    <property type="evidence" value="ECO:0007669"/>
    <property type="project" value="TreeGrafter"/>
</dbReference>
<dbReference type="FunCoup" id="A0A665T8V5">
    <property type="interactions" value="999"/>
</dbReference>
<dbReference type="SUPFAM" id="SSF48726">
    <property type="entry name" value="Immunoglobulin"/>
    <property type="match status" value="3"/>
</dbReference>
<keyword evidence="11" id="KW-1185">Reference proteome</keyword>
<dbReference type="InterPro" id="IPR003598">
    <property type="entry name" value="Ig_sub2"/>
</dbReference>
<dbReference type="GeneID" id="115049431"/>
<dbReference type="GO" id="GO:0098609">
    <property type="term" value="P:cell-cell adhesion"/>
    <property type="evidence" value="ECO:0007669"/>
    <property type="project" value="TreeGrafter"/>
</dbReference>
<feature type="transmembrane region" description="Helical" evidence="7">
    <location>
        <begin position="410"/>
        <end position="431"/>
    </location>
</feature>
<dbReference type="InterPro" id="IPR036179">
    <property type="entry name" value="Ig-like_dom_sf"/>
</dbReference>
<dbReference type="PANTHER" id="PTHR11640:SF157">
    <property type="entry name" value="V-SET AND IMMUNOGLOBULIN DOMAIN-CONTAINING PROTEIN 10"/>
    <property type="match status" value="1"/>
</dbReference>
<keyword evidence="4" id="KW-0325">Glycoprotein</keyword>
<dbReference type="InterPro" id="IPR013783">
    <property type="entry name" value="Ig-like_fold"/>
</dbReference>
<protein>
    <recommendedName>
        <fullName evidence="9">Ig-like domain-containing protein</fullName>
    </recommendedName>
</protein>
<dbReference type="GO" id="GO:0050839">
    <property type="term" value="F:cell adhesion molecule binding"/>
    <property type="evidence" value="ECO:0007669"/>
    <property type="project" value="TreeGrafter"/>
</dbReference>
<evidence type="ECO:0000256" key="1">
    <source>
        <dbReference type="ARBA" id="ARBA00004479"/>
    </source>
</evidence>
<dbReference type="RefSeq" id="XP_029367510.1">
    <property type="nucleotide sequence ID" value="XM_029511650.1"/>
</dbReference>
<dbReference type="CTD" id="54621"/>
<proteinExistence type="predicted"/>
<dbReference type="Ensembl" id="ENSENLT00000002372.1">
    <property type="protein sequence ID" value="ENSENLP00000002197.1"/>
    <property type="gene ID" value="ENSENLG00000001168.1"/>
</dbReference>
<evidence type="ECO:0000256" key="5">
    <source>
        <dbReference type="ARBA" id="ARBA00023319"/>
    </source>
</evidence>
<dbReference type="PROSITE" id="PS50835">
    <property type="entry name" value="IG_LIKE"/>
    <property type="match status" value="3"/>
</dbReference>
<dbReference type="PANTHER" id="PTHR11640">
    <property type="entry name" value="NEPHRIN"/>
    <property type="match status" value="1"/>
</dbReference>
<gene>
    <name evidence="10" type="primary">vsig10</name>
</gene>